<evidence type="ECO:0000259" key="3">
    <source>
        <dbReference type="PROSITE" id="PS01124"/>
    </source>
</evidence>
<evidence type="ECO:0000313" key="4">
    <source>
        <dbReference type="EMBL" id="CCH54829.1"/>
    </source>
</evidence>
<evidence type="ECO:0000313" key="5">
    <source>
        <dbReference type="Proteomes" id="UP000009309"/>
    </source>
</evidence>
<protein>
    <submittedName>
        <fullName evidence="4">Transcriptional regulator, AraC family</fullName>
    </submittedName>
</protein>
<reference evidence="4 5" key="1">
    <citation type="journal article" date="2012" name="J. Bacteriol.">
        <title>Genome Sequence of the Filamentous Bacterium Fibrisoma limi BUZ 3T.</title>
        <authorList>
            <person name="Filippini M."/>
            <person name="Qi W."/>
            <person name="Jaenicke S."/>
            <person name="Goesmann A."/>
            <person name="Smits T.H."/>
            <person name="Bagheri H.C."/>
        </authorList>
    </citation>
    <scope>NUCLEOTIDE SEQUENCE [LARGE SCALE GENOMIC DNA]</scope>
    <source>
        <strain evidence="5">BUZ 3T</strain>
    </source>
</reference>
<proteinExistence type="predicted"/>
<dbReference type="InterPro" id="IPR046532">
    <property type="entry name" value="DUF6597"/>
</dbReference>
<dbReference type="InterPro" id="IPR009057">
    <property type="entry name" value="Homeodomain-like_sf"/>
</dbReference>
<gene>
    <name evidence="4" type="ORF">BN8_04037</name>
</gene>
<accession>I2GLQ3</accession>
<dbReference type="eggNOG" id="COG2207">
    <property type="taxonomic scope" value="Bacteria"/>
</dbReference>
<evidence type="ECO:0000256" key="2">
    <source>
        <dbReference type="ARBA" id="ARBA00023163"/>
    </source>
</evidence>
<keyword evidence="5" id="KW-1185">Reference proteome</keyword>
<dbReference type="InterPro" id="IPR018060">
    <property type="entry name" value="HTH_AraC"/>
</dbReference>
<comment type="caution">
    <text evidence="4">The sequence shown here is derived from an EMBL/GenBank/DDBJ whole genome shotgun (WGS) entry which is preliminary data.</text>
</comment>
<dbReference type="Pfam" id="PF12833">
    <property type="entry name" value="HTH_18"/>
    <property type="match status" value="1"/>
</dbReference>
<dbReference type="Gene3D" id="1.10.10.60">
    <property type="entry name" value="Homeodomain-like"/>
    <property type="match status" value="1"/>
</dbReference>
<dbReference type="Proteomes" id="UP000009309">
    <property type="component" value="Unassembled WGS sequence"/>
</dbReference>
<dbReference type="PROSITE" id="PS01124">
    <property type="entry name" value="HTH_ARAC_FAMILY_2"/>
    <property type="match status" value="1"/>
</dbReference>
<dbReference type="SUPFAM" id="SSF46689">
    <property type="entry name" value="Homeodomain-like"/>
    <property type="match status" value="1"/>
</dbReference>
<dbReference type="EMBL" id="CAIT01000007">
    <property type="protein sequence ID" value="CCH54829.1"/>
    <property type="molecule type" value="Genomic_DNA"/>
</dbReference>
<keyword evidence="1" id="KW-0805">Transcription regulation</keyword>
<sequence length="276" mass="31281">MNSQLIEADERLATVFSHYYCVQQGPQDAPLQQQLVPNYEMLLVFNFGPAISGSLGDAPYVISRTAVLGPLQKTLTYELPAGADLIVVNFTLNGFYRLLRVPMQELKTQDIHNPDVLLNKPCFEDIWSQLAQMTTLADRLQLLNEYALTYAAPADSTTNSMIESIPYVNNTVVEPVKLLATQQQVSARMIQLTLQKQLGYSARELVRFLRFKKVLTFLFQQPTPSVDWLSLVSEYGYHDQSHLIKDFQQYMGISPRQFINQLAQGGMCISKPGKFY</sequence>
<dbReference type="AlphaFoldDB" id="I2GLQ3"/>
<organism evidence="4 5">
    <name type="scientific">Fibrisoma limi BUZ 3</name>
    <dbReference type="NCBI Taxonomy" id="1185876"/>
    <lineage>
        <taxon>Bacteria</taxon>
        <taxon>Pseudomonadati</taxon>
        <taxon>Bacteroidota</taxon>
        <taxon>Cytophagia</taxon>
        <taxon>Cytophagales</taxon>
        <taxon>Spirosomataceae</taxon>
        <taxon>Fibrisoma</taxon>
    </lineage>
</organism>
<name>I2GLQ3_9BACT</name>
<dbReference type="SMART" id="SM00342">
    <property type="entry name" value="HTH_ARAC"/>
    <property type="match status" value="1"/>
</dbReference>
<dbReference type="GO" id="GO:0043565">
    <property type="term" value="F:sequence-specific DNA binding"/>
    <property type="evidence" value="ECO:0007669"/>
    <property type="project" value="InterPro"/>
</dbReference>
<dbReference type="OrthoDB" id="635259at2"/>
<dbReference type="RefSeq" id="WP_009283405.1">
    <property type="nucleotide sequence ID" value="NZ_CAIT01000007.1"/>
</dbReference>
<dbReference type="GO" id="GO:0003700">
    <property type="term" value="F:DNA-binding transcription factor activity"/>
    <property type="evidence" value="ECO:0007669"/>
    <property type="project" value="InterPro"/>
</dbReference>
<dbReference type="Pfam" id="PF20240">
    <property type="entry name" value="DUF6597"/>
    <property type="match status" value="1"/>
</dbReference>
<evidence type="ECO:0000256" key="1">
    <source>
        <dbReference type="ARBA" id="ARBA00023015"/>
    </source>
</evidence>
<dbReference type="STRING" id="1185876.BN8_04037"/>
<keyword evidence="2" id="KW-0804">Transcription</keyword>
<feature type="domain" description="HTH araC/xylS-type" evidence="3">
    <location>
        <begin position="176"/>
        <end position="261"/>
    </location>
</feature>